<evidence type="ECO:0000313" key="2">
    <source>
        <dbReference type="Proteomes" id="UP001472677"/>
    </source>
</evidence>
<gene>
    <name evidence="1" type="ORF">V6N12_011662</name>
</gene>
<organism evidence="1 2">
    <name type="scientific">Hibiscus sabdariffa</name>
    <name type="common">roselle</name>
    <dbReference type="NCBI Taxonomy" id="183260"/>
    <lineage>
        <taxon>Eukaryota</taxon>
        <taxon>Viridiplantae</taxon>
        <taxon>Streptophyta</taxon>
        <taxon>Embryophyta</taxon>
        <taxon>Tracheophyta</taxon>
        <taxon>Spermatophyta</taxon>
        <taxon>Magnoliopsida</taxon>
        <taxon>eudicotyledons</taxon>
        <taxon>Gunneridae</taxon>
        <taxon>Pentapetalae</taxon>
        <taxon>rosids</taxon>
        <taxon>malvids</taxon>
        <taxon>Malvales</taxon>
        <taxon>Malvaceae</taxon>
        <taxon>Malvoideae</taxon>
        <taxon>Hibiscus</taxon>
    </lineage>
</organism>
<evidence type="ECO:0000313" key="1">
    <source>
        <dbReference type="EMBL" id="KAK8502244.1"/>
    </source>
</evidence>
<comment type="caution">
    <text evidence="1">The sequence shown here is derived from an EMBL/GenBank/DDBJ whole genome shotgun (WGS) entry which is preliminary data.</text>
</comment>
<dbReference type="EMBL" id="JBBPBM010000173">
    <property type="protein sequence ID" value="KAK8502244.1"/>
    <property type="molecule type" value="Genomic_DNA"/>
</dbReference>
<keyword evidence="2" id="KW-1185">Reference proteome</keyword>
<sequence length="108" mass="11795">MDPPGDRSISHCLTHAQADSMPSLIRPLRCWAPQIHGPASMPDSVDEGEKSGSFGVQAQFLGLSENDCNVVSPFVWSLFLVWEASLLFPMYGKSLSGKGKKEKKRSTS</sequence>
<dbReference type="Proteomes" id="UP001472677">
    <property type="component" value="Unassembled WGS sequence"/>
</dbReference>
<reference evidence="1 2" key="1">
    <citation type="journal article" date="2024" name="G3 (Bethesda)">
        <title>Genome assembly of Hibiscus sabdariffa L. provides insights into metabolisms of medicinal natural products.</title>
        <authorList>
            <person name="Kim T."/>
        </authorList>
    </citation>
    <scope>NUCLEOTIDE SEQUENCE [LARGE SCALE GENOMIC DNA]</scope>
    <source>
        <strain evidence="1">TK-2024</strain>
        <tissue evidence="1">Old leaves</tissue>
    </source>
</reference>
<name>A0ABR2B5T2_9ROSI</name>
<protein>
    <submittedName>
        <fullName evidence="1">Uncharacterized protein</fullName>
    </submittedName>
</protein>
<proteinExistence type="predicted"/>
<accession>A0ABR2B5T2</accession>